<dbReference type="InterPro" id="IPR001005">
    <property type="entry name" value="SANT/Myb"/>
</dbReference>
<reference evidence="7" key="1">
    <citation type="submission" date="2025-08" db="UniProtKB">
        <authorList>
            <consortium name="Ensembl"/>
        </authorList>
    </citation>
    <scope>IDENTIFICATION</scope>
</reference>
<feature type="domain" description="HTH myb-type" evidence="6">
    <location>
        <begin position="101"/>
        <end position="156"/>
    </location>
</feature>
<dbReference type="GO" id="GO:0000981">
    <property type="term" value="F:DNA-binding transcription factor activity, RNA polymerase II-specific"/>
    <property type="evidence" value="ECO:0007669"/>
    <property type="project" value="TreeGrafter"/>
</dbReference>
<dbReference type="Proteomes" id="UP000261560">
    <property type="component" value="Unplaced"/>
</dbReference>
<dbReference type="Gene3D" id="1.10.10.60">
    <property type="entry name" value="Homeodomain-like"/>
    <property type="match status" value="3"/>
</dbReference>
<sequence length="892" mass="100309">MHLLAIHFWPLQFMQVCAYIEDDFVYSSEEQDEGRVSTGTDSDISEKNDGTKCDVEWTQEEDENLKILVNNFGKRDWNNISSFLPGRTQMQCMVRWNKHLDPEVNKGPWTKAEDDKMLELIDKYGTRNWSLLARELTGRTAKQCRERWFNNLDPMIKKCSWTEEEDLIIYKAHSILGNRWSEIAKLLPGRSDNSIKNHYHLTIKRKAGLGFFRDAANSISLDIEQFVDKEVDFKCDVVIDTDPVSTNSVKSDDIKQQRDPPKPKRKTSASKPSPGSSLPRSSNSSPRSGAASSIVPVDQKVFVDAALKMIAEDMLPLSFVEGAGFRSFMSTIRPNCNKLSQRIMGLQLYEEVERTIKPQVIRELKNSLAASGDTKKVIHVTCDLWAGGQSQQTEDPILVVQLHFITDDWNIRRPVVAFRHLSNKNISTAVAKELEGVLLSYGIFPHNIGYVLTNQAKEVITGNDLFCDYKIVCSSNRGEPDGDEIVAFLSDQMHEAELPFSELQIGTRTICVAKRLQMVIKDALKNSRVVENMLSQAHNVVAFFKSSAYWSEILLKECNVSMCPSSSNCRWNSMMVSLRKMVQENTWSTVMTLLAQARIEATDTTSAPPLVMVKREQVVDILGLLEPFEEALQILQGNSVSMSMIIPALIGLDKTLETCVTNYTHFCKALRVGLHTHFQSVVHQEDVILAAVLDPRIKVQPFPDTKSDQSEFLSPPTKSEAASILRSSWQSIESSACPSSEADAVPKGNSLTEQSMEEENQTSIKTDSSSNNSCDNGNDLKRKSAESLSQPPAKTVKMSELDLYLSKTVWKHGPSLQFWMTTPQFPTLRNLAKKVLAAPATSGGFDRMYPMSLCIVRAKRNRLLPHTTERLLLYRNSMKAKAPRKSSEAAKK</sequence>
<dbReference type="GeneTree" id="ENSGT00940000156091"/>
<feature type="chain" id="PRO_5017377412" description="MYB proto-oncogene like 2" evidence="4">
    <location>
        <begin position="19"/>
        <end position="892"/>
    </location>
</feature>
<feature type="domain" description="Myb-like" evidence="5">
    <location>
        <begin position="153"/>
        <end position="203"/>
    </location>
</feature>
<dbReference type="SUPFAM" id="SSF53098">
    <property type="entry name" value="Ribonuclease H-like"/>
    <property type="match status" value="1"/>
</dbReference>
<feature type="compositionally biased region" description="Low complexity" evidence="3">
    <location>
        <begin position="270"/>
        <end position="292"/>
    </location>
</feature>
<dbReference type="PROSITE" id="PS50090">
    <property type="entry name" value="MYB_LIKE"/>
    <property type="match status" value="3"/>
</dbReference>
<evidence type="ECO:0000256" key="4">
    <source>
        <dbReference type="SAM" id="SignalP"/>
    </source>
</evidence>
<evidence type="ECO:0008006" key="9">
    <source>
        <dbReference type="Google" id="ProtNLM"/>
    </source>
</evidence>
<accession>A0A3B3BJA3</accession>
<evidence type="ECO:0000256" key="1">
    <source>
        <dbReference type="ARBA" id="ARBA00022737"/>
    </source>
</evidence>
<proteinExistence type="predicted"/>
<dbReference type="GO" id="GO:0046983">
    <property type="term" value="F:protein dimerization activity"/>
    <property type="evidence" value="ECO:0007669"/>
    <property type="project" value="InterPro"/>
</dbReference>
<keyword evidence="4" id="KW-0732">Signal</keyword>
<dbReference type="SUPFAM" id="SSF46689">
    <property type="entry name" value="Homeodomain-like"/>
    <property type="match status" value="2"/>
</dbReference>
<feature type="domain" description="HTH myb-type" evidence="6">
    <location>
        <begin position="57"/>
        <end position="100"/>
    </location>
</feature>
<dbReference type="STRING" id="30732.ENSOMEP00000005093"/>
<dbReference type="SMART" id="SM00717">
    <property type="entry name" value="SANT"/>
    <property type="match status" value="3"/>
</dbReference>
<evidence type="ECO:0000313" key="8">
    <source>
        <dbReference type="Proteomes" id="UP000261560"/>
    </source>
</evidence>
<dbReference type="AlphaFoldDB" id="A0A3B3BJA3"/>
<dbReference type="PROSITE" id="PS51294">
    <property type="entry name" value="HTH_MYB"/>
    <property type="match status" value="3"/>
</dbReference>
<evidence type="ECO:0000256" key="3">
    <source>
        <dbReference type="SAM" id="MobiDB-lite"/>
    </source>
</evidence>
<feature type="domain" description="HTH myb-type" evidence="6">
    <location>
        <begin position="157"/>
        <end position="207"/>
    </location>
</feature>
<protein>
    <recommendedName>
        <fullName evidence="9">MYB proto-oncogene like 2</fullName>
    </recommendedName>
</protein>
<dbReference type="PaxDb" id="30732-ENSOMEP00000005093"/>
<organism evidence="7 8">
    <name type="scientific">Oryzias melastigma</name>
    <name type="common">Marine medaka</name>
    <dbReference type="NCBI Taxonomy" id="30732"/>
    <lineage>
        <taxon>Eukaryota</taxon>
        <taxon>Metazoa</taxon>
        <taxon>Chordata</taxon>
        <taxon>Craniata</taxon>
        <taxon>Vertebrata</taxon>
        <taxon>Euteleostomi</taxon>
        <taxon>Actinopterygii</taxon>
        <taxon>Neopterygii</taxon>
        <taxon>Teleostei</taxon>
        <taxon>Neoteleostei</taxon>
        <taxon>Acanthomorphata</taxon>
        <taxon>Ovalentaria</taxon>
        <taxon>Atherinomorphae</taxon>
        <taxon>Beloniformes</taxon>
        <taxon>Adrianichthyidae</taxon>
        <taxon>Oryziinae</taxon>
        <taxon>Oryzias</taxon>
    </lineage>
</organism>
<feature type="region of interest" description="Disordered" evidence="3">
    <location>
        <begin position="30"/>
        <end position="50"/>
    </location>
</feature>
<dbReference type="CDD" id="cd00167">
    <property type="entry name" value="SANT"/>
    <property type="match status" value="3"/>
</dbReference>
<keyword evidence="1" id="KW-0677">Repeat</keyword>
<feature type="compositionally biased region" description="Basic and acidic residues" evidence="3">
    <location>
        <begin position="250"/>
        <end position="262"/>
    </location>
</feature>
<dbReference type="Pfam" id="PF05699">
    <property type="entry name" value="Dimer_Tnp_hAT"/>
    <property type="match status" value="1"/>
</dbReference>
<feature type="domain" description="Myb-like" evidence="5">
    <location>
        <begin position="101"/>
        <end position="152"/>
    </location>
</feature>
<dbReference type="InterPro" id="IPR017930">
    <property type="entry name" value="Myb_dom"/>
</dbReference>
<dbReference type="InterPro" id="IPR012337">
    <property type="entry name" value="RNaseH-like_sf"/>
</dbReference>
<evidence type="ECO:0000256" key="2">
    <source>
        <dbReference type="ARBA" id="ARBA00023125"/>
    </source>
</evidence>
<evidence type="ECO:0000259" key="5">
    <source>
        <dbReference type="PROSITE" id="PS50090"/>
    </source>
</evidence>
<dbReference type="SUPFAM" id="SSF140996">
    <property type="entry name" value="Hermes dimerisation domain"/>
    <property type="match status" value="1"/>
</dbReference>
<dbReference type="InterPro" id="IPR009057">
    <property type="entry name" value="Homeodomain-like_sf"/>
</dbReference>
<reference evidence="7" key="2">
    <citation type="submission" date="2025-09" db="UniProtKB">
        <authorList>
            <consortium name="Ensembl"/>
        </authorList>
    </citation>
    <scope>IDENTIFICATION</scope>
</reference>
<dbReference type="GO" id="GO:0000978">
    <property type="term" value="F:RNA polymerase II cis-regulatory region sequence-specific DNA binding"/>
    <property type="evidence" value="ECO:0007669"/>
    <property type="project" value="TreeGrafter"/>
</dbReference>
<evidence type="ECO:0000313" key="7">
    <source>
        <dbReference type="Ensembl" id="ENSOMEP00000005093.1"/>
    </source>
</evidence>
<dbReference type="InterPro" id="IPR008906">
    <property type="entry name" value="HATC_C_dom"/>
</dbReference>
<feature type="compositionally biased region" description="Low complexity" evidence="3">
    <location>
        <begin position="767"/>
        <end position="777"/>
    </location>
</feature>
<feature type="region of interest" description="Disordered" evidence="3">
    <location>
        <begin position="736"/>
        <end position="793"/>
    </location>
</feature>
<dbReference type="PANTHER" id="PTHR45614:SF30">
    <property type="entry name" value="MYB-RELATED PROTEIN B"/>
    <property type="match status" value="1"/>
</dbReference>
<feature type="domain" description="Myb-like" evidence="5">
    <location>
        <begin position="57"/>
        <end position="100"/>
    </location>
</feature>
<keyword evidence="2" id="KW-0238">DNA-binding</keyword>
<dbReference type="PANTHER" id="PTHR45614">
    <property type="entry name" value="MYB PROTEIN-RELATED"/>
    <property type="match status" value="1"/>
</dbReference>
<dbReference type="GO" id="GO:0005634">
    <property type="term" value="C:nucleus"/>
    <property type="evidence" value="ECO:0007669"/>
    <property type="project" value="TreeGrafter"/>
</dbReference>
<evidence type="ECO:0000259" key="6">
    <source>
        <dbReference type="PROSITE" id="PS51294"/>
    </source>
</evidence>
<dbReference type="Pfam" id="PF13921">
    <property type="entry name" value="Myb_DNA-bind_6"/>
    <property type="match status" value="1"/>
</dbReference>
<dbReference type="Ensembl" id="ENSOMET00000008057.1">
    <property type="protein sequence ID" value="ENSOMEP00000005093.1"/>
    <property type="gene ID" value="ENSOMEG00000006088.1"/>
</dbReference>
<keyword evidence="8" id="KW-1185">Reference proteome</keyword>
<name>A0A3B3BJA3_ORYME</name>
<dbReference type="Pfam" id="PF00249">
    <property type="entry name" value="Myb_DNA-binding"/>
    <property type="match status" value="1"/>
</dbReference>
<dbReference type="InterPro" id="IPR050560">
    <property type="entry name" value="MYB_TF"/>
</dbReference>
<feature type="region of interest" description="Disordered" evidence="3">
    <location>
        <begin position="246"/>
        <end position="292"/>
    </location>
</feature>
<dbReference type="FunFam" id="1.10.10.60:FF:000010">
    <property type="entry name" value="Transcriptional activator Myb isoform A"/>
    <property type="match status" value="1"/>
</dbReference>
<feature type="signal peptide" evidence="4">
    <location>
        <begin position="1"/>
        <end position="18"/>
    </location>
</feature>